<reference evidence="2 3" key="1">
    <citation type="submission" date="2019-01" db="EMBL/GenBank/DDBJ databases">
        <title>Intercellular communication is required for trap formation in the nematode-trapping fungus Duddingtonia flagrans.</title>
        <authorList>
            <person name="Youssar L."/>
            <person name="Wernet V."/>
            <person name="Hensel N."/>
            <person name="Hildebrandt H.-G."/>
            <person name="Fischer R."/>
        </authorList>
    </citation>
    <scope>NUCLEOTIDE SEQUENCE [LARGE SCALE GENOMIC DNA]</scope>
    <source>
        <strain evidence="2 3">CBS H-5679</strain>
    </source>
</reference>
<evidence type="ECO:0000313" key="2">
    <source>
        <dbReference type="EMBL" id="RVD89165.1"/>
    </source>
</evidence>
<dbReference type="EMBL" id="SAEB01000001">
    <property type="protein sequence ID" value="RVD89165.1"/>
    <property type="molecule type" value="Genomic_DNA"/>
</dbReference>
<evidence type="ECO:0000313" key="3">
    <source>
        <dbReference type="Proteomes" id="UP000283090"/>
    </source>
</evidence>
<dbReference type="VEuPathDB" id="FungiDB:DFL_000184"/>
<dbReference type="OrthoDB" id="5338872at2759"/>
<feature type="compositionally biased region" description="Low complexity" evidence="1">
    <location>
        <begin position="48"/>
        <end position="67"/>
    </location>
</feature>
<organism evidence="2 3">
    <name type="scientific">Arthrobotrys flagrans</name>
    <name type="common">Nematode-trapping fungus</name>
    <name type="synonym">Trichothecium flagrans</name>
    <dbReference type="NCBI Taxonomy" id="97331"/>
    <lineage>
        <taxon>Eukaryota</taxon>
        <taxon>Fungi</taxon>
        <taxon>Dikarya</taxon>
        <taxon>Ascomycota</taxon>
        <taxon>Pezizomycotina</taxon>
        <taxon>Orbiliomycetes</taxon>
        <taxon>Orbiliales</taxon>
        <taxon>Orbiliaceae</taxon>
        <taxon>Arthrobotrys</taxon>
    </lineage>
</organism>
<gene>
    <name evidence="2" type="ORF">DFL_000184</name>
</gene>
<accession>A0A437AD10</accession>
<sequence>MISSPSPTVLRNLSDISWISVYGTLAPTMDPVDDPLILSSFSSHLQSQSLSQSTPTAAPLTPATPATRVGPGPIRPAEVLDSEDHLGLSGTNPLLSISNNTPMTPVNPATATTVTAAATELQRDISPLDLLPSAGYDEFDYDSVFKFPPLDVPTNDLTSPINDGDASLGQLDASSTAKYGPALEIQPMPSLTQPASILRQLRQPRQTTLQQPMHHPMHQHMRQPTQTLMSGSHAQASATQAWAIDEANRGMIESAEMASGFPPEYIPVNYTNGMEAGLSQPLNIPEELEEEDMDEDEGIMEFGPPIANTLITPINGNGPRPLHDSYAVHRRIARRSEIESNRKRRREEHQKRRREMIERRIEFSGLAERDQMYFVQDVRNHCRNSGLGDPENPWFEHDFDAELKGIRNIGKSLSQQLPEPPKQEGAGPETLSLDFLDQEFLSEEFTGAGLEITNESNEPQGDMEDAENEAGNGAAEGSSLISVTISKEAARILKEYEEKEAAAVQDRIYILRAIPQGIFDVRKLGANNPDTFKPWGYLASIREIYQAKLRPCLKYFLYRELDRVQIIALRKNGIVGLADRIESLEWDIRDYMKRDEVASAKNVRMVARDYRTGFIKLPQDGACILYHDGELLGYFAAGKHVSFIHSYLARTVGPIWKEDGNQPNALPEVYLQAFAQMFPHGQPQPNYCVLHGVPVNGQHNHDHSH</sequence>
<name>A0A437AD10_ARTFL</name>
<dbReference type="RefSeq" id="XP_067494709.1">
    <property type="nucleotide sequence ID" value="XM_067630527.1"/>
</dbReference>
<proteinExistence type="predicted"/>
<feature type="region of interest" description="Disordered" evidence="1">
    <location>
        <begin position="453"/>
        <end position="477"/>
    </location>
</feature>
<dbReference type="GeneID" id="93582495"/>
<feature type="region of interest" description="Disordered" evidence="1">
    <location>
        <begin position="48"/>
        <end position="76"/>
    </location>
</feature>
<comment type="caution">
    <text evidence="2">The sequence shown here is derived from an EMBL/GenBank/DDBJ whole genome shotgun (WGS) entry which is preliminary data.</text>
</comment>
<protein>
    <submittedName>
        <fullName evidence="2">Uncharacterized protein</fullName>
    </submittedName>
</protein>
<keyword evidence="3" id="KW-1185">Reference proteome</keyword>
<dbReference type="Proteomes" id="UP000283090">
    <property type="component" value="Unassembled WGS sequence"/>
</dbReference>
<evidence type="ECO:0000256" key="1">
    <source>
        <dbReference type="SAM" id="MobiDB-lite"/>
    </source>
</evidence>
<dbReference type="AlphaFoldDB" id="A0A437AD10"/>